<dbReference type="PANTHER" id="PTHR38445">
    <property type="entry name" value="HTH-TYPE TRANSCRIPTIONAL REPRESSOR YTRA"/>
    <property type="match status" value="1"/>
</dbReference>
<evidence type="ECO:0000256" key="2">
    <source>
        <dbReference type="ARBA" id="ARBA00023125"/>
    </source>
</evidence>
<dbReference type="Gene3D" id="6.10.250.1220">
    <property type="match status" value="1"/>
</dbReference>
<dbReference type="CDD" id="cd07377">
    <property type="entry name" value="WHTH_GntR"/>
    <property type="match status" value="1"/>
</dbReference>
<protein>
    <submittedName>
        <fullName evidence="6">Transcriptional regulator gntR family protein</fullName>
    </submittedName>
</protein>
<evidence type="ECO:0000313" key="6">
    <source>
        <dbReference type="EMBL" id="EQD53822.1"/>
    </source>
</evidence>
<sequence length="125" mass="14477">MAKQPNWDDREPIYRQLRDRLAAMILDQNVREGDALPSVRSMAADFQLNPLTVLKSYQGLVDEGVIEKHRGLGMYLAPGGRERLLERERRRFLEHDWPALIQTIERLGLDPKTLVDSLTTKLRPE</sequence>
<dbReference type="EMBL" id="AUZY01006602">
    <property type="protein sequence ID" value="EQD53822.1"/>
    <property type="molecule type" value="Genomic_DNA"/>
</dbReference>
<dbReference type="Pfam" id="PF00392">
    <property type="entry name" value="GntR"/>
    <property type="match status" value="1"/>
</dbReference>
<accession>T1A9Y0</accession>
<reference evidence="6" key="2">
    <citation type="journal article" date="2014" name="ISME J.">
        <title>Microbial stratification in low pH oxic and suboxic macroscopic growths along an acid mine drainage.</title>
        <authorList>
            <person name="Mendez-Garcia C."/>
            <person name="Mesa V."/>
            <person name="Sprenger R.R."/>
            <person name="Richter M."/>
            <person name="Diez M.S."/>
            <person name="Solano J."/>
            <person name="Bargiela R."/>
            <person name="Golyshina O.V."/>
            <person name="Manteca A."/>
            <person name="Ramos J.L."/>
            <person name="Gallego J.R."/>
            <person name="Llorente I."/>
            <person name="Martins Dos Santos V.A."/>
            <person name="Jensen O.N."/>
            <person name="Pelaez A.I."/>
            <person name="Sanchez J."/>
            <person name="Ferrer M."/>
        </authorList>
    </citation>
    <scope>NUCLEOTIDE SEQUENCE</scope>
</reference>
<dbReference type="GO" id="GO:0003677">
    <property type="term" value="F:DNA binding"/>
    <property type="evidence" value="ECO:0007669"/>
    <property type="project" value="UniProtKB-KW"/>
</dbReference>
<dbReference type="InterPro" id="IPR000524">
    <property type="entry name" value="Tscrpt_reg_HTH_GntR"/>
</dbReference>
<feature type="domain" description="HTH gntR-type" evidence="4">
    <location>
        <begin position="11"/>
        <end position="79"/>
    </location>
</feature>
<reference evidence="6" key="1">
    <citation type="submission" date="2013-08" db="EMBL/GenBank/DDBJ databases">
        <authorList>
            <person name="Mendez C."/>
            <person name="Richter M."/>
            <person name="Ferrer M."/>
            <person name="Sanchez J."/>
        </authorList>
    </citation>
    <scope>NUCLEOTIDE SEQUENCE</scope>
</reference>
<dbReference type="SMART" id="SM00345">
    <property type="entry name" value="HTH_GNTR"/>
    <property type="match status" value="1"/>
</dbReference>
<keyword evidence="2" id="KW-0238">DNA-binding</keyword>
<dbReference type="SUPFAM" id="SSF46785">
    <property type="entry name" value="Winged helix' DNA-binding domain"/>
    <property type="match status" value="1"/>
</dbReference>
<evidence type="ECO:0000259" key="4">
    <source>
        <dbReference type="PROSITE" id="PS50949"/>
    </source>
</evidence>
<dbReference type="InterPro" id="IPR036390">
    <property type="entry name" value="WH_DNA-bd_sf"/>
</dbReference>
<dbReference type="EMBL" id="AUZZ01006956">
    <property type="protein sequence ID" value="EQD44352.1"/>
    <property type="molecule type" value="Genomic_DNA"/>
</dbReference>
<dbReference type="PANTHER" id="PTHR38445:SF10">
    <property type="entry name" value="GNTR-FAMILY TRANSCRIPTIONAL REGULATOR"/>
    <property type="match status" value="1"/>
</dbReference>
<dbReference type="InterPro" id="IPR036388">
    <property type="entry name" value="WH-like_DNA-bd_sf"/>
</dbReference>
<evidence type="ECO:0000256" key="1">
    <source>
        <dbReference type="ARBA" id="ARBA00023015"/>
    </source>
</evidence>
<dbReference type="PROSITE" id="PS50949">
    <property type="entry name" value="HTH_GNTR"/>
    <property type="match status" value="1"/>
</dbReference>
<evidence type="ECO:0000313" key="5">
    <source>
        <dbReference type="EMBL" id="EQD44352.1"/>
    </source>
</evidence>
<organism evidence="6">
    <name type="scientific">mine drainage metagenome</name>
    <dbReference type="NCBI Taxonomy" id="410659"/>
    <lineage>
        <taxon>unclassified sequences</taxon>
        <taxon>metagenomes</taxon>
        <taxon>ecological metagenomes</taxon>
    </lineage>
</organism>
<dbReference type="AlphaFoldDB" id="T1A9Y0"/>
<proteinExistence type="predicted"/>
<dbReference type="Gene3D" id="1.10.10.10">
    <property type="entry name" value="Winged helix-like DNA-binding domain superfamily/Winged helix DNA-binding domain"/>
    <property type="match status" value="1"/>
</dbReference>
<name>T1A9Y0_9ZZZZ</name>
<evidence type="ECO:0000256" key="3">
    <source>
        <dbReference type="ARBA" id="ARBA00023163"/>
    </source>
</evidence>
<keyword evidence="1" id="KW-0805">Transcription regulation</keyword>
<keyword evidence="3" id="KW-0804">Transcription</keyword>
<comment type="caution">
    <text evidence="6">The sequence shown here is derived from an EMBL/GenBank/DDBJ whole genome shotgun (WGS) entry which is preliminary data.</text>
</comment>
<gene>
    <name evidence="6" type="ORF">B1B_10012</name>
    <name evidence="5" type="ORF">B2A_09625</name>
</gene>
<dbReference type="GO" id="GO:0003700">
    <property type="term" value="F:DNA-binding transcription factor activity"/>
    <property type="evidence" value="ECO:0007669"/>
    <property type="project" value="InterPro"/>
</dbReference>